<accession>A0A7W7KG38</accession>
<dbReference type="EMBL" id="JACHLI010000001">
    <property type="protein sequence ID" value="MBB4861643.1"/>
    <property type="molecule type" value="Genomic_DNA"/>
</dbReference>
<protein>
    <submittedName>
        <fullName evidence="1">Uncharacterized protein</fullName>
    </submittedName>
</protein>
<reference evidence="1 2" key="1">
    <citation type="submission" date="2020-08" db="EMBL/GenBank/DDBJ databases">
        <title>Functional genomics of gut bacteria from endangered species of beetles.</title>
        <authorList>
            <person name="Carlos-Shanley C."/>
        </authorList>
    </citation>
    <scope>NUCLEOTIDE SEQUENCE [LARGE SCALE GENOMIC DNA]</scope>
    <source>
        <strain evidence="1 2">S00179</strain>
    </source>
</reference>
<comment type="caution">
    <text evidence="1">The sequence shown here is derived from an EMBL/GenBank/DDBJ whole genome shotgun (WGS) entry which is preliminary data.</text>
</comment>
<proteinExistence type="predicted"/>
<evidence type="ECO:0000313" key="1">
    <source>
        <dbReference type="EMBL" id="MBB4861643.1"/>
    </source>
</evidence>
<organism evidence="1 2">
    <name type="scientific">Pseudomonas nitroreducens</name>
    <dbReference type="NCBI Taxonomy" id="46680"/>
    <lineage>
        <taxon>Bacteria</taxon>
        <taxon>Pseudomonadati</taxon>
        <taxon>Pseudomonadota</taxon>
        <taxon>Gammaproteobacteria</taxon>
        <taxon>Pseudomonadales</taxon>
        <taxon>Pseudomonadaceae</taxon>
        <taxon>Pseudomonas</taxon>
    </lineage>
</organism>
<dbReference type="Proteomes" id="UP000566995">
    <property type="component" value="Unassembled WGS sequence"/>
</dbReference>
<dbReference type="AlphaFoldDB" id="A0A7W7KG38"/>
<gene>
    <name evidence="1" type="ORF">HNP46_000454</name>
</gene>
<evidence type="ECO:0000313" key="2">
    <source>
        <dbReference type="Proteomes" id="UP000566995"/>
    </source>
</evidence>
<dbReference type="RefSeq" id="WP_184585897.1">
    <property type="nucleotide sequence ID" value="NZ_JACHLI010000001.1"/>
</dbReference>
<sequence>MGGNALAEFGARRVSKDEASKQYEIVSRVIGSLAGAEPPYRHEMVRAYRAKKDFGDLDVLVDRKLFATYPTEEILSAFEAAVGQKLPYHKNGPCLSIGLPLDEGYLQVDLISSPAHEFDFTRGYFAWNDLGNLMGRIAHKMGLVLGHDALRLPIRDKTHLFKEVVITRDFNQAIELLGYDPKRYNEGFDTLQDIYEFATSTPKFDPQIYALENRNHTARVRDKKRPVYTAFLTWLDEHKGQVPEFQWNEDKLVYLPEVFAKFPAAEKEYKAAYEEYHRNKAMASKFNGNVVAEVTGYQGKELGEFIQHFRKRNADLFERLESLTDEDIREAIRGENKRYKADTGPSLG</sequence>
<name>A0A7W7KG38_PSENT</name>